<gene>
    <name evidence="2" type="ORF">SAMN04515678_11366</name>
</gene>
<organism evidence="2 3">
    <name type="scientific">Roseivivax sediminis</name>
    <dbReference type="NCBI Taxonomy" id="936889"/>
    <lineage>
        <taxon>Bacteria</taxon>
        <taxon>Pseudomonadati</taxon>
        <taxon>Pseudomonadota</taxon>
        <taxon>Alphaproteobacteria</taxon>
        <taxon>Rhodobacterales</taxon>
        <taxon>Roseobacteraceae</taxon>
        <taxon>Roseivivax</taxon>
    </lineage>
</organism>
<accession>A0A1I2CEJ9</accession>
<keyword evidence="1" id="KW-0812">Transmembrane</keyword>
<evidence type="ECO:0000313" key="2">
    <source>
        <dbReference type="EMBL" id="SFE66243.1"/>
    </source>
</evidence>
<evidence type="ECO:0008006" key="4">
    <source>
        <dbReference type="Google" id="ProtNLM"/>
    </source>
</evidence>
<keyword evidence="3" id="KW-1185">Reference proteome</keyword>
<keyword evidence="1" id="KW-0472">Membrane</keyword>
<feature type="transmembrane region" description="Helical" evidence="1">
    <location>
        <begin position="6"/>
        <end position="23"/>
    </location>
</feature>
<dbReference type="RefSeq" id="WP_149757653.1">
    <property type="nucleotide sequence ID" value="NZ_FOMS01000013.1"/>
</dbReference>
<feature type="transmembrane region" description="Helical" evidence="1">
    <location>
        <begin position="28"/>
        <end position="46"/>
    </location>
</feature>
<feature type="transmembrane region" description="Helical" evidence="1">
    <location>
        <begin position="52"/>
        <end position="72"/>
    </location>
</feature>
<name>A0A1I2CEJ9_9RHOB</name>
<reference evidence="2 3" key="1">
    <citation type="submission" date="2016-10" db="EMBL/GenBank/DDBJ databases">
        <authorList>
            <person name="Varghese N."/>
            <person name="Submissions S."/>
        </authorList>
    </citation>
    <scope>NUCLEOTIDE SEQUENCE [LARGE SCALE GENOMIC DNA]</scope>
    <source>
        <strain evidence="3">YIM D21,KCTC 23444,ACCC 10710</strain>
    </source>
</reference>
<keyword evidence="1" id="KW-1133">Transmembrane helix</keyword>
<evidence type="ECO:0000256" key="1">
    <source>
        <dbReference type="SAM" id="Phobius"/>
    </source>
</evidence>
<evidence type="ECO:0000313" key="3">
    <source>
        <dbReference type="Proteomes" id="UP000325289"/>
    </source>
</evidence>
<protein>
    <recommendedName>
        <fullName evidence="4">NfeD-like C-terminal, partner-binding</fullName>
    </recommendedName>
</protein>
<dbReference type="OrthoDB" id="7745385at2"/>
<dbReference type="EMBL" id="FOMS01000013">
    <property type="protein sequence ID" value="SFE66243.1"/>
    <property type="molecule type" value="Genomic_DNA"/>
</dbReference>
<dbReference type="Proteomes" id="UP000325289">
    <property type="component" value="Unassembled WGS sequence"/>
</dbReference>
<sequence length="88" mass="9682">MPWDIWWLWLCGAVVLAILEVLVPGYIFLGFALGAGALSLMMWIWLSASLPALLAIWAGLSAASWLVLRAVFGRPDGRARIVEDDVNK</sequence>
<dbReference type="AlphaFoldDB" id="A0A1I2CEJ9"/>
<proteinExistence type="predicted"/>